<evidence type="ECO:0000259" key="1">
    <source>
        <dbReference type="Pfam" id="PF01755"/>
    </source>
</evidence>
<dbReference type="SUPFAM" id="SSF52540">
    <property type="entry name" value="P-loop containing nucleoside triphosphate hydrolases"/>
    <property type="match status" value="1"/>
</dbReference>
<dbReference type="Pfam" id="PF01755">
    <property type="entry name" value="Glyco_transf_25"/>
    <property type="match status" value="1"/>
</dbReference>
<feature type="domain" description="Glycosyl transferase family 25" evidence="1">
    <location>
        <begin position="8"/>
        <end position="134"/>
    </location>
</feature>
<dbReference type="InterPro" id="IPR002654">
    <property type="entry name" value="Glyco_trans_25"/>
</dbReference>
<dbReference type="GO" id="GO:0016757">
    <property type="term" value="F:glycosyltransferase activity"/>
    <property type="evidence" value="ECO:0007669"/>
    <property type="project" value="InterPro"/>
</dbReference>
<accession>A0A5J6VJR2</accession>
<dbReference type="InterPro" id="IPR008441">
    <property type="entry name" value="AfumC-like_glycosyl_Trfase"/>
</dbReference>
<evidence type="ECO:0000313" key="3">
    <source>
        <dbReference type="EMBL" id="QFG74170.1"/>
    </source>
</evidence>
<feature type="domain" description="Methyltransferase FkbM" evidence="2">
    <location>
        <begin position="1019"/>
        <end position="1158"/>
    </location>
</feature>
<reference evidence="3" key="1">
    <citation type="journal article" date="2019" name="Philos. Trans. R. Soc. Lond., B, Biol. Sci.">
        <title>Targeted metagenomic recovery of four divergent viruses reveals shared and distinctive characteristics of giant viruses of marine eukaryotes.</title>
        <authorList>
            <person name="Needham D.M."/>
            <person name="Poirier C."/>
            <person name="Hehenberger E."/>
            <person name="Jimenez V."/>
            <person name="Swalwell J.E."/>
            <person name="Santoro A.E."/>
            <person name="Worden A.Z."/>
        </authorList>
    </citation>
    <scope>NUCLEOTIDE SEQUENCE</scope>
    <source>
        <strain evidence="3">OPacV-662</strain>
    </source>
</reference>
<dbReference type="Gene3D" id="3.40.50.300">
    <property type="entry name" value="P-loop containing nucleotide triphosphate hydrolases"/>
    <property type="match status" value="1"/>
</dbReference>
<dbReference type="EMBL" id="MN448282">
    <property type="protein sequence ID" value="QFG74170.1"/>
    <property type="molecule type" value="Genomic_DNA"/>
</dbReference>
<dbReference type="SUPFAM" id="SSF53335">
    <property type="entry name" value="S-adenosyl-L-methionine-dependent methyltransferases"/>
    <property type="match status" value="1"/>
</dbReference>
<protein>
    <submittedName>
        <fullName evidence="3">Capsular polysaccharide synthesis protein</fullName>
    </submittedName>
</protein>
<dbReference type="PANTHER" id="PTHR34203">
    <property type="entry name" value="METHYLTRANSFERASE, FKBM FAMILY PROTEIN"/>
    <property type="match status" value="1"/>
</dbReference>
<dbReference type="Gene3D" id="3.40.50.150">
    <property type="entry name" value="Vaccinia Virus protein VP39"/>
    <property type="match status" value="1"/>
</dbReference>
<dbReference type="InterPro" id="IPR027417">
    <property type="entry name" value="P-loop_NTPase"/>
</dbReference>
<dbReference type="PANTHER" id="PTHR34203:SF15">
    <property type="entry name" value="SLL1173 PROTEIN"/>
    <property type="match status" value="1"/>
</dbReference>
<dbReference type="InterPro" id="IPR029063">
    <property type="entry name" value="SAM-dependent_MTases_sf"/>
</dbReference>
<proteinExistence type="predicted"/>
<sequence>MLSKLINKVYVINLKSCSDRKKHIEQEFQRLKINNYEIFKATDKDSKHVQDMMKTDFVKSFPPCFRCNQNKCGCSNNVLIKHQIGNWCSFINVMNDIIKNDYKDLIMICEDDIKFTDDGMNILNKMITRDNLRKYNISFEKPILIRAEQRGSFPPLNNLKLTKNIKMSNACFICNKYYADSFIKNLKIIDTTSDIYIQRNILKYDNNIQHFTIEPSPVYQLSDGKFKKFKSEIHPKGIDEEDKIRAQNHIKKVEYKEFLCIGHPRCGTTSMSYYLNQMGYDVGHENIDKNGVSSWMLAVKDKNYPWGNITDKSKYYFKNIIHVVRNPFDAIPSIILENKYSPDNKSYKFKKKHINRIFNKSLPDIDFRNISLLDEIELAIKTFIYWNKICEKCNPETICKIEDISSLQKFNTKNIILNTSKKNANKKYGGKKYEKPHISADMYQNINNNLKKELQIFCKKYNYNYLLEQNDINHALFIHVGKSAGSSYREILKLKKENIVHLKKPTPEQLDNANLIIIPIRNPIERFISAFNYVYKIINYDISNLNKNSDLNNTIAPYHIKHKIIRGFAYNKNYNNLVNYFETPNKLGEALSNPNLKKKALELMTNPTEHIFKSLGFYTNNGELIKKYHKKIFLICNNNDFINLLQKFNINKPIEIPKIKQNSNSNKYLSFLAKNNIYEFYKNTDYNTLNLMVKYNLLKKNIFNNYIKYLNHKKKLFVFWNKGWENVPEIIELCIKSWKNIHKDFEIVQLDDNNLNNYIDIEEYIPKYKNKQISIQAKSDIIRICLLHKYGGLWIDATIYFNKKIDNKIFEKGFFSLDNKLPPLRYISSFFLYSEKNNYIINRWFDKTIEYWNKNNKAHHYYWFHFLFKELYEKDSKVKSLYDNIPKIKVDDVVSLIGPKEKLIDEKLYDQKKDIIDNPPFIFKLNWKIKKINYNKNTPITYLIKKFDFNLVDFQDNYKLENHENENIFIINNDFKMYVPPSKTDGIFISLRQKKTWEPNVTKGMLYKFIKKKIDTFIDIGANIGYYTLLFASKNIKTYSFEPNLENYNILTKNLKINNFNSSIIYNLGLSESIGELEFYYRKEKSGHGTFNKNIIKQQNLKLCKKIKVDKLDNINIQGENIMVKIDIEGYELNAIKGMLKLLESTKIKVFCIEISRKFYGIDIEKTIINLLKKYFTKLYIVQLNTLFIEIPHIHQYDLICS</sequence>
<dbReference type="Gene3D" id="3.90.550.20">
    <property type="match status" value="1"/>
</dbReference>
<dbReference type="SUPFAM" id="SSF53448">
    <property type="entry name" value="Nucleotide-diphospho-sugar transferases"/>
    <property type="match status" value="1"/>
</dbReference>
<organism evidence="3">
    <name type="scientific">Megaviridae environmental sample</name>
    <dbReference type="NCBI Taxonomy" id="1737588"/>
    <lineage>
        <taxon>Viruses</taxon>
        <taxon>Varidnaviria</taxon>
        <taxon>Bamfordvirae</taxon>
        <taxon>Nucleocytoviricota</taxon>
        <taxon>Megaviricetes</taxon>
        <taxon>Imitervirales</taxon>
        <taxon>Mimiviridae</taxon>
        <taxon>environmental samples</taxon>
    </lineage>
</organism>
<dbReference type="Pfam" id="PF05704">
    <property type="entry name" value="Caps_synth"/>
    <property type="match status" value="1"/>
</dbReference>
<dbReference type="Pfam" id="PF05050">
    <property type="entry name" value="Methyltransf_21"/>
    <property type="match status" value="1"/>
</dbReference>
<dbReference type="InterPro" id="IPR029044">
    <property type="entry name" value="Nucleotide-diphossugar_trans"/>
</dbReference>
<dbReference type="NCBIfam" id="TIGR01444">
    <property type="entry name" value="fkbM_fam"/>
    <property type="match status" value="1"/>
</dbReference>
<evidence type="ECO:0000259" key="2">
    <source>
        <dbReference type="Pfam" id="PF05050"/>
    </source>
</evidence>
<dbReference type="InterPro" id="IPR052514">
    <property type="entry name" value="SAM-dependent_MTase"/>
</dbReference>
<name>A0A5J6VJR2_9VIRU</name>
<dbReference type="InterPro" id="IPR006342">
    <property type="entry name" value="FkbM_mtfrase"/>
</dbReference>